<proteinExistence type="predicted"/>
<evidence type="ECO:0000313" key="4">
    <source>
        <dbReference type="Proteomes" id="UP001230188"/>
    </source>
</evidence>
<comment type="caution">
    <text evidence="3">The sequence shown here is derived from an EMBL/GenBank/DDBJ whole genome shotgun (WGS) entry which is preliminary data.</text>
</comment>
<feature type="compositionally biased region" description="Basic and acidic residues" evidence="2">
    <location>
        <begin position="393"/>
        <end position="408"/>
    </location>
</feature>
<feature type="region of interest" description="Disordered" evidence="2">
    <location>
        <begin position="508"/>
        <end position="559"/>
    </location>
</feature>
<keyword evidence="1" id="KW-0175">Coiled coil</keyword>
<organism evidence="3 4">
    <name type="scientific">Chrysophaeum taylorii</name>
    <dbReference type="NCBI Taxonomy" id="2483200"/>
    <lineage>
        <taxon>Eukaryota</taxon>
        <taxon>Sar</taxon>
        <taxon>Stramenopiles</taxon>
        <taxon>Ochrophyta</taxon>
        <taxon>Pelagophyceae</taxon>
        <taxon>Pelagomonadales</taxon>
        <taxon>Pelagomonadaceae</taxon>
        <taxon>Chrysophaeum</taxon>
    </lineage>
</organism>
<evidence type="ECO:0000256" key="1">
    <source>
        <dbReference type="SAM" id="Coils"/>
    </source>
</evidence>
<keyword evidence="4" id="KW-1185">Reference proteome</keyword>
<feature type="region of interest" description="Disordered" evidence="2">
    <location>
        <begin position="342"/>
        <end position="442"/>
    </location>
</feature>
<name>A0AAD7XL24_9STRA</name>
<dbReference type="AlphaFoldDB" id="A0AAD7XL24"/>
<feature type="compositionally biased region" description="Pro residues" evidence="2">
    <location>
        <begin position="531"/>
        <end position="540"/>
    </location>
</feature>
<feature type="compositionally biased region" description="Basic and acidic residues" evidence="2">
    <location>
        <begin position="350"/>
        <end position="364"/>
    </location>
</feature>
<evidence type="ECO:0000313" key="3">
    <source>
        <dbReference type="EMBL" id="KAJ8602251.1"/>
    </source>
</evidence>
<feature type="coiled-coil region" evidence="1">
    <location>
        <begin position="445"/>
        <end position="479"/>
    </location>
</feature>
<evidence type="ECO:0008006" key="5">
    <source>
        <dbReference type="Google" id="ProtNLM"/>
    </source>
</evidence>
<sequence length="559" mass="61146">MAYALRGSLYRTRRNSVRPFINLEDLENKKRKPPGGSLRDAALAQMAVEAVEAYAAAAEATGEAYEAVFEDTRLGLTLALARRPTEAYGDRPWCKLTVEDAEPATSIVKPTDELVKINGKAVAIRDDAEYDDVHRVRRFTALKKAVRDAPRPLRLTFVRGRRRELAWLENVNRKSMACHDRAALRRATALEGEALRKEARALSPGDENALKQMRKVAHRARTRAIATRRCKRALCDPAFNTIEADATDAHVTAARALLARRHQEAAASRDVDAAIRVAALDAACSSAEVVAREAAEIAFAAALGAARWSAAVRATVVASRASGAARVASNAAAIAARTMRRSSHSFGRLQRREDERRKRGRTETRAANVGRRLKNPASSGCDDRIIVSPPESSSHRARLEEEACEEKMRGRRRVAPPRGKNSAGRGGGIFDDPERRRRRLRSEDRSNALERLRVAEQRIQEALTAASRANARVELLRLEIETSALNIAAAEHQAVTFEARAFLEASNKHRSLGASTPAKKPSPLVGKKSRPPPPPPPPLAAPAALLPLEEEASLSSNTK</sequence>
<dbReference type="EMBL" id="JAQMWT010000388">
    <property type="protein sequence ID" value="KAJ8602251.1"/>
    <property type="molecule type" value="Genomic_DNA"/>
</dbReference>
<protein>
    <recommendedName>
        <fullName evidence="5">PDZ domain-containing protein</fullName>
    </recommendedName>
</protein>
<accession>A0AAD7XL24</accession>
<reference evidence="3" key="1">
    <citation type="submission" date="2023-01" db="EMBL/GenBank/DDBJ databases">
        <title>Metagenome sequencing of chrysophaentin producing Chrysophaeum taylorii.</title>
        <authorList>
            <person name="Davison J."/>
            <person name="Bewley C."/>
        </authorList>
    </citation>
    <scope>NUCLEOTIDE SEQUENCE</scope>
    <source>
        <strain evidence="3">NIES-1699</strain>
    </source>
</reference>
<feature type="compositionally biased region" description="Low complexity" evidence="2">
    <location>
        <begin position="541"/>
        <end position="559"/>
    </location>
</feature>
<gene>
    <name evidence="3" type="ORF">CTAYLR_003630</name>
</gene>
<evidence type="ECO:0000256" key="2">
    <source>
        <dbReference type="SAM" id="MobiDB-lite"/>
    </source>
</evidence>
<dbReference type="Proteomes" id="UP001230188">
    <property type="component" value="Unassembled WGS sequence"/>
</dbReference>